<evidence type="ECO:0000259" key="1">
    <source>
        <dbReference type="Pfam" id="PF01656"/>
    </source>
</evidence>
<dbReference type="EMBL" id="JAKKUT010000006">
    <property type="protein sequence ID" value="MDG2991990.1"/>
    <property type="molecule type" value="Genomic_DNA"/>
</dbReference>
<name>A0ABT6F2A0_9SYNE</name>
<comment type="caution">
    <text evidence="2">The sequence shown here is derived from an EMBL/GenBank/DDBJ whole genome shotgun (WGS) entry which is preliminary data.</text>
</comment>
<dbReference type="CDD" id="cd02042">
    <property type="entry name" value="ParAB_family"/>
    <property type="match status" value="1"/>
</dbReference>
<protein>
    <submittedName>
        <fullName evidence="2">ParA family protein</fullName>
    </submittedName>
</protein>
<dbReference type="Pfam" id="PF01656">
    <property type="entry name" value="CbiA"/>
    <property type="match status" value="1"/>
</dbReference>
<reference evidence="2" key="1">
    <citation type="journal article" date="2022" name="Genome Biol. Evol.">
        <title>A New Gene Family Diagnostic for Intracellular Biomineralization of Amorphous Ca Carbonates by Cyanobacteria.</title>
        <authorList>
            <person name="Benzerara K."/>
            <person name="Duprat E."/>
            <person name="Bitard-Feildel T."/>
            <person name="Caumes G."/>
            <person name="Cassier-Chauvat C."/>
            <person name="Chauvat F."/>
            <person name="Dezi M."/>
            <person name="Diop S.I."/>
            <person name="Gaschignard G."/>
            <person name="Gorgen S."/>
            <person name="Gugger M."/>
            <person name="Lopez-Garcia P."/>
            <person name="Millet M."/>
            <person name="Skouri-Panet F."/>
            <person name="Moreira D."/>
            <person name="Callebaut I."/>
        </authorList>
    </citation>
    <scope>NUCLEOTIDE SEQUENCE</scope>
    <source>
        <strain evidence="2">G9</strain>
    </source>
</reference>
<dbReference type="InterPro" id="IPR050678">
    <property type="entry name" value="DNA_Partitioning_ATPase"/>
</dbReference>
<evidence type="ECO:0000313" key="3">
    <source>
        <dbReference type="Proteomes" id="UP001154265"/>
    </source>
</evidence>
<dbReference type="InterPro" id="IPR027417">
    <property type="entry name" value="P-loop_NTPase"/>
</dbReference>
<organism evidence="2 3">
    <name type="scientific">Candidatus Synechococcus calcipolaris G9</name>
    <dbReference type="NCBI Taxonomy" id="1497997"/>
    <lineage>
        <taxon>Bacteria</taxon>
        <taxon>Bacillati</taxon>
        <taxon>Cyanobacteriota</taxon>
        <taxon>Cyanophyceae</taxon>
        <taxon>Synechococcales</taxon>
        <taxon>Synechococcaceae</taxon>
        <taxon>Synechococcus</taxon>
    </lineage>
</organism>
<dbReference type="Gene3D" id="3.40.50.300">
    <property type="entry name" value="P-loop containing nucleotide triphosphate hydrolases"/>
    <property type="match status" value="1"/>
</dbReference>
<evidence type="ECO:0000313" key="2">
    <source>
        <dbReference type="EMBL" id="MDG2991990.1"/>
    </source>
</evidence>
<sequence length="205" mass="22292">MKIIAVTGFKGGIAKSTTAIHLATFLSKSTPTLLIDSDPNRTCEKWSDRGNRQQAFIVTNEKAASRHIPGKSYLVLDTPARPSSNELKEIAEGADLVIVPCLPDAFSLSVTLDMISELPSQCLYRVLLTICPPAPSKEAEQVREALTEAQIPLFTAQIRRSAGFTKAAALGVAIRDIPDSRGRIAWRDYEAVGREVISILRGHHG</sequence>
<dbReference type="RefSeq" id="WP_277867918.1">
    <property type="nucleotide sequence ID" value="NZ_JAKKUT010000006.1"/>
</dbReference>
<feature type="domain" description="CobQ/CobB/MinD/ParA nucleotide binding" evidence="1">
    <location>
        <begin position="4"/>
        <end position="169"/>
    </location>
</feature>
<dbReference type="PANTHER" id="PTHR13696">
    <property type="entry name" value="P-LOOP CONTAINING NUCLEOSIDE TRIPHOSPHATE HYDROLASE"/>
    <property type="match status" value="1"/>
</dbReference>
<gene>
    <name evidence="2" type="ORF">L3556_13765</name>
</gene>
<proteinExistence type="predicted"/>
<accession>A0ABT6F2A0</accession>
<reference evidence="2" key="2">
    <citation type="submission" date="2022-01" db="EMBL/GenBank/DDBJ databases">
        <authorList>
            <person name="Zivanovic Y."/>
            <person name="Moreira D."/>
            <person name="Lopez-Garcia P."/>
        </authorList>
    </citation>
    <scope>NUCLEOTIDE SEQUENCE</scope>
    <source>
        <strain evidence="2">G9</strain>
    </source>
</reference>
<dbReference type="SUPFAM" id="SSF52540">
    <property type="entry name" value="P-loop containing nucleoside triphosphate hydrolases"/>
    <property type="match status" value="1"/>
</dbReference>
<dbReference type="InterPro" id="IPR002586">
    <property type="entry name" value="CobQ/CobB/MinD/ParA_Nub-bd_dom"/>
</dbReference>
<dbReference type="Proteomes" id="UP001154265">
    <property type="component" value="Unassembled WGS sequence"/>
</dbReference>
<keyword evidence="3" id="KW-1185">Reference proteome</keyword>
<dbReference type="PANTHER" id="PTHR13696:SF96">
    <property type="entry name" value="COBQ_COBB_MIND_PARA NUCLEOTIDE BINDING DOMAIN-CONTAINING PROTEIN"/>
    <property type="match status" value="1"/>
</dbReference>